<dbReference type="GO" id="GO:0016887">
    <property type="term" value="F:ATP hydrolysis activity"/>
    <property type="evidence" value="ECO:0007669"/>
    <property type="project" value="InterPro"/>
</dbReference>
<reference evidence="10 11" key="1">
    <citation type="submission" date="2020-01" db="EMBL/GenBank/DDBJ databases">
        <title>Complete and circular genome sequences of six lactobacillus isolates from horses.</title>
        <authorList>
            <person name="Hassan H.M."/>
        </authorList>
    </citation>
    <scope>NUCLEOTIDE SEQUENCE [LARGE SCALE GENOMIC DNA]</scope>
    <source>
        <strain evidence="10 11">3DG</strain>
    </source>
</reference>
<proteinExistence type="predicted"/>
<dbReference type="PROSITE" id="PS00211">
    <property type="entry name" value="ABC_TRANSPORTER_1"/>
    <property type="match status" value="1"/>
</dbReference>
<feature type="transmembrane region" description="Helical" evidence="7">
    <location>
        <begin position="229"/>
        <end position="254"/>
    </location>
</feature>
<evidence type="ECO:0000256" key="6">
    <source>
        <dbReference type="ARBA" id="ARBA00023136"/>
    </source>
</evidence>
<dbReference type="PROSITE" id="PS50893">
    <property type="entry name" value="ABC_TRANSPORTER_2"/>
    <property type="match status" value="1"/>
</dbReference>
<evidence type="ECO:0000256" key="7">
    <source>
        <dbReference type="SAM" id="Phobius"/>
    </source>
</evidence>
<dbReference type="InterPro" id="IPR027417">
    <property type="entry name" value="P-loop_NTPase"/>
</dbReference>
<comment type="subcellular location">
    <subcellularLocation>
        <location evidence="1">Cell membrane</location>
        <topology evidence="1">Multi-pass membrane protein</topology>
    </subcellularLocation>
</comment>
<evidence type="ECO:0000313" key="11">
    <source>
        <dbReference type="Proteomes" id="UP000510788"/>
    </source>
</evidence>
<keyword evidence="3" id="KW-0547">Nucleotide-binding</keyword>
<feature type="transmembrane region" description="Helical" evidence="7">
    <location>
        <begin position="47"/>
        <end position="67"/>
    </location>
</feature>
<dbReference type="PROSITE" id="PS50929">
    <property type="entry name" value="ABC_TM1F"/>
    <property type="match status" value="1"/>
</dbReference>
<dbReference type="RefSeq" id="WP_180873948.1">
    <property type="nucleotide sequence ID" value="NZ_CP047409.1"/>
</dbReference>
<keyword evidence="6 7" id="KW-0472">Membrane</keyword>
<dbReference type="CDD" id="cd03228">
    <property type="entry name" value="ABCC_MRP_Like"/>
    <property type="match status" value="1"/>
</dbReference>
<feature type="transmembrane region" description="Helical" evidence="7">
    <location>
        <begin position="12"/>
        <end position="35"/>
    </location>
</feature>
<sequence>MKLSGIFRINKSRFILIFLMIIFAAVIDTLSQYLMTPAFNNLKNLNFLGFVIFIALSRLCDICRLLLGSGSDYLYSKQSQGYLHQIRKKISLYLFKKQIDDTASVQNNLAANLDQLTRNYLKPIKAAFLYGLMVIFSIVVLFSYNWSLVLLTLILTLVSLLLPKAFENMSSNATIEVIKRNEKLLKAISNWINGLDELRRYSSFRIYSDSMNQAADAYKKAAIHQGATIAIADLATSIVNIGGQIILMILAAYLYFNGQIVFGAVITTIQFCSTVMNGTAQWNLIKSSKKLNEEITSLEGASTPLQNEHQDENVAKLQIKGLQHQFKNGELISYPDLTIKSGEKVLVIGDSGSGKSTLFKLILGKLSPTSGKVIFEDKNGKEIKLNRDELGYVAQDNTLFPDTIENNMTMFNSKLDEKVKRVVKQVEFENDLKKIPAGLKHEINLDEGNLSGGQKQKIVLARAILAGSKWLFIDEGTSAIDSKATKKILENLLNQETTIIMIAHNFNNELENLFDRKISLKNGGD</sequence>
<dbReference type="InterPro" id="IPR011527">
    <property type="entry name" value="ABC1_TM_dom"/>
</dbReference>
<evidence type="ECO:0000259" key="8">
    <source>
        <dbReference type="PROSITE" id="PS50893"/>
    </source>
</evidence>
<organism evidence="10 11">
    <name type="scientific">Lactobacillus johnsonii</name>
    <dbReference type="NCBI Taxonomy" id="33959"/>
    <lineage>
        <taxon>Bacteria</taxon>
        <taxon>Bacillati</taxon>
        <taxon>Bacillota</taxon>
        <taxon>Bacilli</taxon>
        <taxon>Lactobacillales</taxon>
        <taxon>Lactobacillaceae</taxon>
        <taxon>Lactobacillus</taxon>
    </lineage>
</organism>
<dbReference type="InterPro" id="IPR036640">
    <property type="entry name" value="ABC1_TM_sf"/>
</dbReference>
<dbReference type="GO" id="GO:0005524">
    <property type="term" value="F:ATP binding"/>
    <property type="evidence" value="ECO:0007669"/>
    <property type="project" value="UniProtKB-KW"/>
</dbReference>
<dbReference type="SUPFAM" id="SSF52540">
    <property type="entry name" value="P-loop containing nucleoside triphosphate hydrolases"/>
    <property type="match status" value="1"/>
</dbReference>
<dbReference type="GO" id="GO:0005886">
    <property type="term" value="C:plasma membrane"/>
    <property type="evidence" value="ECO:0007669"/>
    <property type="project" value="UniProtKB-SubCell"/>
</dbReference>
<dbReference type="InterPro" id="IPR003593">
    <property type="entry name" value="AAA+_ATPase"/>
</dbReference>
<dbReference type="EMBL" id="CP047409">
    <property type="protein sequence ID" value="QLL68131.1"/>
    <property type="molecule type" value="Genomic_DNA"/>
</dbReference>
<dbReference type="InterPro" id="IPR025662">
    <property type="entry name" value="Sigma_54_int_dom_ATP-bd_1"/>
</dbReference>
<dbReference type="PROSITE" id="PS00675">
    <property type="entry name" value="SIGMA54_INTERACT_1"/>
    <property type="match status" value="1"/>
</dbReference>
<feature type="transmembrane region" description="Helical" evidence="7">
    <location>
        <begin position="124"/>
        <end position="142"/>
    </location>
</feature>
<keyword evidence="2 7" id="KW-0812">Transmembrane</keyword>
<accession>A0A9X7Y672</accession>
<dbReference type="PANTHER" id="PTHR24221:SF654">
    <property type="entry name" value="ATP-BINDING CASSETTE SUB-FAMILY B MEMBER 6"/>
    <property type="match status" value="1"/>
</dbReference>
<name>A0A9X7Y672_LACJH</name>
<evidence type="ECO:0000313" key="10">
    <source>
        <dbReference type="EMBL" id="QLL68131.1"/>
    </source>
</evidence>
<evidence type="ECO:0000256" key="1">
    <source>
        <dbReference type="ARBA" id="ARBA00004651"/>
    </source>
</evidence>
<dbReference type="SUPFAM" id="SSF90123">
    <property type="entry name" value="ABC transporter transmembrane region"/>
    <property type="match status" value="1"/>
</dbReference>
<evidence type="ECO:0000259" key="9">
    <source>
        <dbReference type="PROSITE" id="PS50929"/>
    </source>
</evidence>
<dbReference type="InterPro" id="IPR003439">
    <property type="entry name" value="ABC_transporter-like_ATP-bd"/>
</dbReference>
<evidence type="ECO:0000256" key="5">
    <source>
        <dbReference type="ARBA" id="ARBA00022989"/>
    </source>
</evidence>
<feature type="domain" description="ABC transmembrane type-1" evidence="9">
    <location>
        <begin position="14"/>
        <end position="277"/>
    </location>
</feature>
<dbReference type="Pfam" id="PF00005">
    <property type="entry name" value="ABC_tran"/>
    <property type="match status" value="1"/>
</dbReference>
<keyword evidence="4 10" id="KW-0067">ATP-binding</keyword>
<dbReference type="Gene3D" id="1.20.1560.10">
    <property type="entry name" value="ABC transporter type 1, transmembrane domain"/>
    <property type="match status" value="1"/>
</dbReference>
<dbReference type="InterPro" id="IPR039421">
    <property type="entry name" value="Type_1_exporter"/>
</dbReference>
<keyword evidence="5 7" id="KW-1133">Transmembrane helix</keyword>
<dbReference type="InterPro" id="IPR017871">
    <property type="entry name" value="ABC_transporter-like_CS"/>
</dbReference>
<feature type="domain" description="ABC transporter" evidence="8">
    <location>
        <begin position="317"/>
        <end position="524"/>
    </location>
</feature>
<gene>
    <name evidence="10" type="ORF">GTO82_04405</name>
</gene>
<protein>
    <submittedName>
        <fullName evidence="10">ATP-binding cassette domain-containing protein</fullName>
    </submittedName>
</protein>
<evidence type="ECO:0000256" key="4">
    <source>
        <dbReference type="ARBA" id="ARBA00022840"/>
    </source>
</evidence>
<dbReference type="Gene3D" id="3.40.50.300">
    <property type="entry name" value="P-loop containing nucleotide triphosphate hydrolases"/>
    <property type="match status" value="1"/>
</dbReference>
<dbReference type="Proteomes" id="UP000510788">
    <property type="component" value="Chromosome"/>
</dbReference>
<evidence type="ECO:0000256" key="3">
    <source>
        <dbReference type="ARBA" id="ARBA00022741"/>
    </source>
</evidence>
<dbReference type="SMART" id="SM00382">
    <property type="entry name" value="AAA"/>
    <property type="match status" value="1"/>
</dbReference>
<dbReference type="GO" id="GO:0140359">
    <property type="term" value="F:ABC-type transporter activity"/>
    <property type="evidence" value="ECO:0007669"/>
    <property type="project" value="InterPro"/>
</dbReference>
<evidence type="ECO:0000256" key="2">
    <source>
        <dbReference type="ARBA" id="ARBA00022692"/>
    </source>
</evidence>
<dbReference type="Pfam" id="PF00664">
    <property type="entry name" value="ABC_membrane"/>
    <property type="match status" value="1"/>
</dbReference>
<dbReference type="AlphaFoldDB" id="A0A9X7Y672"/>
<dbReference type="GO" id="GO:0034040">
    <property type="term" value="F:ATPase-coupled lipid transmembrane transporter activity"/>
    <property type="evidence" value="ECO:0007669"/>
    <property type="project" value="TreeGrafter"/>
</dbReference>
<dbReference type="PANTHER" id="PTHR24221">
    <property type="entry name" value="ATP-BINDING CASSETTE SUB-FAMILY B"/>
    <property type="match status" value="1"/>
</dbReference>